<dbReference type="Pfam" id="PF02518">
    <property type="entry name" value="HATPase_c"/>
    <property type="match status" value="1"/>
</dbReference>
<keyword evidence="4" id="KW-1133">Transmembrane helix</keyword>
<dbReference type="PRINTS" id="PR00344">
    <property type="entry name" value="BCTRLSENSOR"/>
</dbReference>
<evidence type="ECO:0000313" key="6">
    <source>
        <dbReference type="EMBL" id="MBL0742974.1"/>
    </source>
</evidence>
<dbReference type="SMART" id="SM00387">
    <property type="entry name" value="HATPase_c"/>
    <property type="match status" value="1"/>
</dbReference>
<dbReference type="PANTHER" id="PTHR43547:SF2">
    <property type="entry name" value="HYBRID SIGNAL TRANSDUCTION HISTIDINE KINASE C"/>
    <property type="match status" value="1"/>
</dbReference>
<dbReference type="EC" id="2.7.13.3" evidence="2"/>
<evidence type="ECO:0000256" key="1">
    <source>
        <dbReference type="ARBA" id="ARBA00000085"/>
    </source>
</evidence>
<dbReference type="InterPro" id="IPR003594">
    <property type="entry name" value="HATPase_dom"/>
</dbReference>
<dbReference type="InterPro" id="IPR015943">
    <property type="entry name" value="WD40/YVTN_repeat-like_dom_sf"/>
</dbReference>
<sequence>MLLQLPIAVTAQEYFFKKYRVDEGLPSDIVKGCTQDALGYFWIATDQGIAKYDGVNFTTYRDAIHGDYAKGFFTTRNGRLLAYSDLDLVEIQNRGDTVSFKSLCPVARIANDTCLSYPKLLFEDIQGDLWVSESQAVVRLRGKTLKRFGFDIANRSTQFLRAFSFFEDKRHTLFITSLQGNVFRYNARYDEFESVDLKFPAGVEFVSVVNNTLVIGASDGVYRADLPEAGGVKAPKLVLGISLVSFVRELHGDTYFVATRSNKHFMANLDNGTFTAISYPINNINHVYRSKEDDLWISGNDGLVVMKENLFRGTDENVSDFIECIAEDAAAGIVYYATRRTLYAFDRATKKNTVVLDIPSGYFQSVVFTEEGLWVANAFKVFLLTGQKIKKQYDLSAHGRFVTTLTRDAAGTIWLTVPGSPKVYGIGKDLVLRQFNIPLGRSGVVNMIREGNRGMYVASAGKASYLFFKGRADTVFHNASVPVTFAMHPDFNVTDFVVTPDDLLWLATSEGLLKYDGLQLHKVDLGQRFAQLPVKAIHTYAGNKLLVANAFGMALFDRIAGTTDLFNESSGLLSNTITPRGLFVDRCENVWVGTAKGLCYSTRPLTVLSKTSAPQFTQVRVNGKNASLRGDTQIDYGSFLSIHVSSITFPENEVIFQYRIVPGEAWATTSATELHFSGLTAGAHTVEVRAKKNGPFVWSNSSHLHFTIAKPFWQRWWFFGLCLVAAAVLVVLTFVGVNARNRKKSHAMQRLIDARTNELRISNEELIQLNLEKNNLIGIVAHDLRNPLQQITGLISLVRMNSQADDETKTYLNLMGTSVERLDSMIVKILDVNAIDSRKLNLTLEDVNLSDICNTVADRYRHEAMKKRISIVKNIDPGGYVSGDKVYLEQVVENLLSNAIKFSPFDRNVYVNLRTSTDKVVCEIRDEGPGLSVEDKQKLFGKFQKLSARPTANETSTGLGLSIVKKFVIAMDGDIQCESEPGKGAAFSISFARRRVDTDTRMYGTG</sequence>
<dbReference type="RefSeq" id="WP_202011763.1">
    <property type="nucleotide sequence ID" value="NZ_JAERRB010000005.1"/>
</dbReference>
<dbReference type="PROSITE" id="PS50109">
    <property type="entry name" value="HIS_KIN"/>
    <property type="match status" value="1"/>
</dbReference>
<reference evidence="6 7" key="1">
    <citation type="submission" date="2021-01" db="EMBL/GenBank/DDBJ databases">
        <title>Chryseolinea sp. Jin1 Genome sequencing and assembly.</title>
        <authorList>
            <person name="Kim I."/>
        </authorList>
    </citation>
    <scope>NUCLEOTIDE SEQUENCE [LARGE SCALE GENOMIC DNA]</scope>
    <source>
        <strain evidence="6 7">Jin1</strain>
    </source>
</reference>
<dbReference type="InterPro" id="IPR003661">
    <property type="entry name" value="HisK_dim/P_dom"/>
</dbReference>
<evidence type="ECO:0000256" key="4">
    <source>
        <dbReference type="SAM" id="Phobius"/>
    </source>
</evidence>
<dbReference type="SUPFAM" id="SSF63829">
    <property type="entry name" value="Calcium-dependent phosphotriesterase"/>
    <property type="match status" value="2"/>
</dbReference>
<dbReference type="SUPFAM" id="SSF47384">
    <property type="entry name" value="Homodimeric domain of signal transducing histidine kinase"/>
    <property type="match status" value="1"/>
</dbReference>
<evidence type="ECO:0000313" key="7">
    <source>
        <dbReference type="Proteomes" id="UP000613030"/>
    </source>
</evidence>
<keyword evidence="4" id="KW-0812">Transmembrane</keyword>
<dbReference type="SMART" id="SM00388">
    <property type="entry name" value="HisKA"/>
    <property type="match status" value="1"/>
</dbReference>
<protein>
    <recommendedName>
        <fullName evidence="2">histidine kinase</fullName>
        <ecNumber evidence="2">2.7.13.3</ecNumber>
    </recommendedName>
</protein>
<keyword evidence="3" id="KW-0597">Phosphoprotein</keyword>
<dbReference type="Gene3D" id="2.130.10.10">
    <property type="entry name" value="YVTN repeat-like/Quinoprotein amine dehydrogenase"/>
    <property type="match status" value="4"/>
</dbReference>
<dbReference type="Pfam" id="PF00512">
    <property type="entry name" value="HisKA"/>
    <property type="match status" value="1"/>
</dbReference>
<dbReference type="InterPro" id="IPR036097">
    <property type="entry name" value="HisK_dim/P_sf"/>
</dbReference>
<dbReference type="Proteomes" id="UP000613030">
    <property type="component" value="Unassembled WGS sequence"/>
</dbReference>
<evidence type="ECO:0000256" key="2">
    <source>
        <dbReference type="ARBA" id="ARBA00012438"/>
    </source>
</evidence>
<comment type="catalytic activity">
    <reaction evidence="1">
        <text>ATP + protein L-histidine = ADP + protein N-phospho-L-histidine.</text>
        <dbReference type="EC" id="2.7.13.3"/>
    </reaction>
</comment>
<gene>
    <name evidence="6" type="ORF">JI741_17225</name>
</gene>
<organism evidence="6 7">
    <name type="scientific">Chryseolinea lacunae</name>
    <dbReference type="NCBI Taxonomy" id="2801331"/>
    <lineage>
        <taxon>Bacteria</taxon>
        <taxon>Pseudomonadati</taxon>
        <taxon>Bacteroidota</taxon>
        <taxon>Cytophagia</taxon>
        <taxon>Cytophagales</taxon>
        <taxon>Fulvivirgaceae</taxon>
        <taxon>Chryseolinea</taxon>
    </lineage>
</organism>
<dbReference type="InterPro" id="IPR004358">
    <property type="entry name" value="Sig_transdc_His_kin-like_C"/>
</dbReference>
<name>A0ABS1KU89_9BACT</name>
<accession>A0ABS1KU89</accession>
<dbReference type="SUPFAM" id="SSF55874">
    <property type="entry name" value="ATPase domain of HSP90 chaperone/DNA topoisomerase II/histidine kinase"/>
    <property type="match status" value="1"/>
</dbReference>
<dbReference type="CDD" id="cd00082">
    <property type="entry name" value="HisKA"/>
    <property type="match status" value="1"/>
</dbReference>
<comment type="caution">
    <text evidence="6">The sequence shown here is derived from an EMBL/GenBank/DDBJ whole genome shotgun (WGS) entry which is preliminary data.</text>
</comment>
<evidence type="ECO:0000259" key="5">
    <source>
        <dbReference type="PROSITE" id="PS50109"/>
    </source>
</evidence>
<keyword evidence="4" id="KW-0472">Membrane</keyword>
<dbReference type="InterPro" id="IPR005467">
    <property type="entry name" value="His_kinase_dom"/>
</dbReference>
<dbReference type="Gene3D" id="1.10.287.130">
    <property type="match status" value="1"/>
</dbReference>
<dbReference type="Gene3D" id="3.30.565.10">
    <property type="entry name" value="Histidine kinase-like ATPase, C-terminal domain"/>
    <property type="match status" value="1"/>
</dbReference>
<feature type="transmembrane region" description="Helical" evidence="4">
    <location>
        <begin position="716"/>
        <end position="739"/>
    </location>
</feature>
<feature type="domain" description="Histidine kinase" evidence="5">
    <location>
        <begin position="779"/>
        <end position="995"/>
    </location>
</feature>
<dbReference type="CDD" id="cd00075">
    <property type="entry name" value="HATPase"/>
    <property type="match status" value="1"/>
</dbReference>
<evidence type="ECO:0000256" key="3">
    <source>
        <dbReference type="ARBA" id="ARBA00022553"/>
    </source>
</evidence>
<dbReference type="EMBL" id="JAERRB010000005">
    <property type="protein sequence ID" value="MBL0742974.1"/>
    <property type="molecule type" value="Genomic_DNA"/>
</dbReference>
<proteinExistence type="predicted"/>
<dbReference type="InterPro" id="IPR036890">
    <property type="entry name" value="HATPase_C_sf"/>
</dbReference>
<keyword evidence="7" id="KW-1185">Reference proteome</keyword>
<dbReference type="PANTHER" id="PTHR43547">
    <property type="entry name" value="TWO-COMPONENT HISTIDINE KINASE"/>
    <property type="match status" value="1"/>
</dbReference>